<dbReference type="AlphaFoldDB" id="A0A9P7BEV8"/>
<evidence type="ECO:0000256" key="5">
    <source>
        <dbReference type="SAM" id="Phobius"/>
    </source>
</evidence>
<name>A0A9P7BEV8_9ASCO</name>
<comment type="caution">
    <text evidence="6">The sequence shown here is derived from an EMBL/GenBank/DDBJ whole genome shotgun (WGS) entry which is preliminary data.</text>
</comment>
<dbReference type="GO" id="GO:0012505">
    <property type="term" value="C:endomembrane system"/>
    <property type="evidence" value="ECO:0007669"/>
    <property type="project" value="UniProtKB-SubCell"/>
</dbReference>
<dbReference type="GO" id="GO:0016020">
    <property type="term" value="C:membrane"/>
    <property type="evidence" value="ECO:0007669"/>
    <property type="project" value="InterPro"/>
</dbReference>
<evidence type="ECO:0000256" key="4">
    <source>
        <dbReference type="ARBA" id="ARBA00023136"/>
    </source>
</evidence>
<accession>A0A9P7BEV8</accession>
<comment type="subcellular location">
    <subcellularLocation>
        <location evidence="1">Endomembrane system</location>
        <topology evidence="1">Multi-pass membrane protein</topology>
    </subcellularLocation>
</comment>
<feature type="transmembrane region" description="Helical" evidence="5">
    <location>
        <begin position="181"/>
        <end position="201"/>
    </location>
</feature>
<feature type="transmembrane region" description="Helical" evidence="5">
    <location>
        <begin position="44"/>
        <end position="66"/>
    </location>
</feature>
<feature type="transmembrane region" description="Helical" evidence="5">
    <location>
        <begin position="78"/>
        <end position="97"/>
    </location>
</feature>
<dbReference type="Proteomes" id="UP000697127">
    <property type="component" value="Unassembled WGS sequence"/>
</dbReference>
<reference evidence="6" key="1">
    <citation type="submission" date="2020-11" db="EMBL/GenBank/DDBJ databases">
        <title>Kefir isolates.</title>
        <authorList>
            <person name="Marcisauskas S."/>
            <person name="Kim Y."/>
            <person name="Blasche S."/>
        </authorList>
    </citation>
    <scope>NUCLEOTIDE SEQUENCE</scope>
    <source>
        <strain evidence="6">Olga-1</strain>
    </source>
</reference>
<keyword evidence="7" id="KW-1185">Reference proteome</keyword>
<evidence type="ECO:0000256" key="3">
    <source>
        <dbReference type="ARBA" id="ARBA00022989"/>
    </source>
</evidence>
<keyword evidence="3 5" id="KW-1133">Transmembrane helix</keyword>
<protein>
    <recommendedName>
        <fullName evidence="8">FAR-17a/AIG1-like protein</fullName>
    </recommendedName>
</protein>
<dbReference type="PANTHER" id="PTHR10989:SF16">
    <property type="entry name" value="AT02829P-RELATED"/>
    <property type="match status" value="1"/>
</dbReference>
<keyword evidence="2 5" id="KW-0812">Transmembrane</keyword>
<evidence type="ECO:0000256" key="2">
    <source>
        <dbReference type="ARBA" id="ARBA00022692"/>
    </source>
</evidence>
<gene>
    <name evidence="6" type="ORF">C6P40_001178</name>
</gene>
<dbReference type="InterPro" id="IPR006838">
    <property type="entry name" value="ADTRP_AIG1"/>
</dbReference>
<dbReference type="PANTHER" id="PTHR10989">
    <property type="entry name" value="ANDROGEN-INDUCED PROTEIN 1-RELATED"/>
    <property type="match status" value="1"/>
</dbReference>
<evidence type="ECO:0000256" key="1">
    <source>
        <dbReference type="ARBA" id="ARBA00004127"/>
    </source>
</evidence>
<dbReference type="EMBL" id="PUHW01000165">
    <property type="protein sequence ID" value="KAG0688291.1"/>
    <property type="molecule type" value="Genomic_DNA"/>
</dbReference>
<evidence type="ECO:0008006" key="8">
    <source>
        <dbReference type="Google" id="ProtNLM"/>
    </source>
</evidence>
<dbReference type="OrthoDB" id="1898221at2759"/>
<feature type="transmembrane region" description="Helical" evidence="5">
    <location>
        <begin position="142"/>
        <end position="161"/>
    </location>
</feature>
<sequence>MSDKNIGNPVPILMSAAFVAIAATAFQTLHGLELPPNLEGGGHYQFLTNLALCLSTLYFSVNLLYHVLKLKELKTLKVYLSATCLSLNFIVSSVYWSLKIFVPYLIISDEATFPFSLDLKIHLMPLLCTAIDYFVYMRRWDIPYLTGYLIVTILTIAYWFWLDYLITEDASYPYPFLNVETNLRIIIFAVISLVAFGSFCFGKLMHPDFIPELNLAEKDFSKKE</sequence>
<evidence type="ECO:0000313" key="7">
    <source>
        <dbReference type="Proteomes" id="UP000697127"/>
    </source>
</evidence>
<organism evidence="6 7">
    <name type="scientific">Pichia californica</name>
    <dbReference type="NCBI Taxonomy" id="460514"/>
    <lineage>
        <taxon>Eukaryota</taxon>
        <taxon>Fungi</taxon>
        <taxon>Dikarya</taxon>
        <taxon>Ascomycota</taxon>
        <taxon>Saccharomycotina</taxon>
        <taxon>Pichiomycetes</taxon>
        <taxon>Pichiales</taxon>
        <taxon>Pichiaceae</taxon>
        <taxon>Pichia</taxon>
    </lineage>
</organism>
<feature type="transmembrane region" description="Helical" evidence="5">
    <location>
        <begin position="12"/>
        <end position="32"/>
    </location>
</feature>
<evidence type="ECO:0000313" key="6">
    <source>
        <dbReference type="EMBL" id="KAG0688291.1"/>
    </source>
</evidence>
<keyword evidence="4 5" id="KW-0472">Membrane</keyword>
<dbReference type="Pfam" id="PF04750">
    <property type="entry name" value="Far-17a_AIG1"/>
    <property type="match status" value="1"/>
</dbReference>
<proteinExistence type="predicted"/>